<keyword evidence="7" id="KW-0509">mRNA transport</keyword>
<evidence type="ECO:0000256" key="12">
    <source>
        <dbReference type="ARBA" id="ARBA00023242"/>
    </source>
</evidence>
<feature type="region of interest" description="Disordered" evidence="13">
    <location>
        <begin position="51"/>
        <end position="146"/>
    </location>
</feature>
<dbReference type="GO" id="GO:0006417">
    <property type="term" value="P:regulation of translation"/>
    <property type="evidence" value="ECO:0007669"/>
    <property type="project" value="UniProtKB-KW"/>
</dbReference>
<feature type="region of interest" description="Disordered" evidence="13">
    <location>
        <begin position="608"/>
        <end position="688"/>
    </location>
</feature>
<evidence type="ECO:0000256" key="5">
    <source>
        <dbReference type="ARBA" id="ARBA00022490"/>
    </source>
</evidence>
<dbReference type="GO" id="GO:0003729">
    <property type="term" value="F:mRNA binding"/>
    <property type="evidence" value="ECO:0007669"/>
    <property type="project" value="InterPro"/>
</dbReference>
<accession>A0A8H7EIB1</accession>
<feature type="domain" description="Btz" evidence="14">
    <location>
        <begin position="1190"/>
        <end position="1319"/>
    </location>
</feature>
<evidence type="ECO:0000256" key="4">
    <source>
        <dbReference type="ARBA" id="ARBA00022448"/>
    </source>
</evidence>
<keyword evidence="5" id="KW-0963">Cytoplasm</keyword>
<feature type="region of interest" description="Disordered" evidence="13">
    <location>
        <begin position="1"/>
        <end position="31"/>
    </location>
</feature>
<keyword evidence="4" id="KW-0813">Transport</keyword>
<feature type="compositionally biased region" description="Basic residues" evidence="13">
    <location>
        <begin position="678"/>
        <end position="688"/>
    </location>
</feature>
<feature type="region of interest" description="Disordered" evidence="13">
    <location>
        <begin position="496"/>
        <end position="585"/>
    </location>
</feature>
<feature type="compositionally biased region" description="Polar residues" evidence="13">
    <location>
        <begin position="86"/>
        <end position="109"/>
    </location>
</feature>
<keyword evidence="10" id="KW-0866">Nonsense-mediated mRNA decay</keyword>
<evidence type="ECO:0000256" key="7">
    <source>
        <dbReference type="ARBA" id="ARBA00022816"/>
    </source>
</evidence>
<keyword evidence="11" id="KW-0508">mRNA splicing</keyword>
<feature type="compositionally biased region" description="Low complexity" evidence="13">
    <location>
        <begin position="1090"/>
        <end position="1104"/>
    </location>
</feature>
<evidence type="ECO:0000256" key="8">
    <source>
        <dbReference type="ARBA" id="ARBA00022845"/>
    </source>
</evidence>
<dbReference type="GO" id="GO:0000184">
    <property type="term" value="P:nuclear-transcribed mRNA catabolic process, nonsense-mediated decay"/>
    <property type="evidence" value="ECO:0007669"/>
    <property type="project" value="UniProtKB-KW"/>
</dbReference>
<proteinExistence type="inferred from homology"/>
<feature type="region of interest" description="Disordered" evidence="13">
    <location>
        <begin position="944"/>
        <end position="1041"/>
    </location>
</feature>
<evidence type="ECO:0000256" key="2">
    <source>
        <dbReference type="ARBA" id="ARBA00004496"/>
    </source>
</evidence>
<feature type="compositionally biased region" description="Low complexity" evidence="13">
    <location>
        <begin position="552"/>
        <end position="561"/>
    </location>
</feature>
<evidence type="ECO:0000313" key="16">
    <source>
        <dbReference type="Proteomes" id="UP000596902"/>
    </source>
</evidence>
<feature type="compositionally biased region" description="Acidic residues" evidence="13">
    <location>
        <begin position="1105"/>
        <end position="1119"/>
    </location>
</feature>
<evidence type="ECO:0000256" key="13">
    <source>
        <dbReference type="SAM" id="MobiDB-lite"/>
    </source>
</evidence>
<feature type="region of interest" description="Disordered" evidence="13">
    <location>
        <begin position="1586"/>
        <end position="1605"/>
    </location>
</feature>
<feature type="region of interest" description="Disordered" evidence="13">
    <location>
        <begin position="1367"/>
        <end position="1391"/>
    </location>
</feature>
<comment type="subcellular location">
    <subcellularLocation>
        <location evidence="2">Cytoplasm</location>
    </subcellularLocation>
    <subcellularLocation>
        <location evidence="1">Nucleus</location>
    </subcellularLocation>
</comment>
<feature type="compositionally biased region" description="Basic residues" evidence="13">
    <location>
        <begin position="1067"/>
        <end position="1078"/>
    </location>
</feature>
<feature type="compositionally biased region" description="Basic residues" evidence="13">
    <location>
        <begin position="1029"/>
        <end position="1041"/>
    </location>
</feature>
<comment type="similarity">
    <text evidence="3">Belongs to the CASC3 family.</text>
</comment>
<reference evidence="15" key="1">
    <citation type="submission" date="2020-01" db="EMBL/GenBank/DDBJ databases">
        <authorList>
            <person name="Feng Z.H.Z."/>
        </authorList>
    </citation>
    <scope>NUCLEOTIDE SEQUENCE</scope>
    <source>
        <strain evidence="15">CBS107.38</strain>
    </source>
</reference>
<feature type="region of interest" description="Disordered" evidence="13">
    <location>
        <begin position="1549"/>
        <end position="1568"/>
    </location>
</feature>
<comment type="caution">
    <text evidence="15">The sequence shown here is derived from an EMBL/GenBank/DDBJ whole genome shotgun (WGS) entry which is preliminary data.</text>
</comment>
<feature type="compositionally biased region" description="Low complexity" evidence="13">
    <location>
        <begin position="1557"/>
        <end position="1568"/>
    </location>
</feature>
<feature type="compositionally biased region" description="Low complexity" evidence="13">
    <location>
        <begin position="608"/>
        <end position="627"/>
    </location>
</feature>
<reference evidence="15" key="2">
    <citation type="submission" date="2020-08" db="EMBL/GenBank/DDBJ databases">
        <title>Draft Genome Sequence of Cumin Blight Pathogen Alternaria burnsii.</title>
        <authorList>
            <person name="Feng Z."/>
        </authorList>
    </citation>
    <scope>NUCLEOTIDE SEQUENCE</scope>
    <source>
        <strain evidence="15">CBS107.38</strain>
    </source>
</reference>
<evidence type="ECO:0000256" key="6">
    <source>
        <dbReference type="ARBA" id="ARBA00022664"/>
    </source>
</evidence>
<feature type="region of interest" description="Disordered" evidence="13">
    <location>
        <begin position="1056"/>
        <end position="1160"/>
    </location>
</feature>
<feature type="compositionally biased region" description="Pro residues" evidence="13">
    <location>
        <begin position="912"/>
        <end position="926"/>
    </location>
</feature>
<sequence length="1749" mass="190643">MASNHVPSDQVPMQGQNVYSDPSYQHLFPPVDRYGTPTWESQLHQHTALPPNASAQSWHHGSFTQQPYTGSSQPYGGQTHGLRTASPYQYGQFGQQSTLGGYGQQSNVDPSLGMDPNAIRQQQQSPYQMPMRTQTPQGHAGTVTPQALQHNMPPLQQARPTASPYQAPQSTTNAFVQQRAAPVSFVKPVPVPEYDIPKGRKSGGLYVLDQAALAKATNSTPLNKFVTLGNEPFHLATNRTALPVYVPRQSLKDLKKAGADSKKLRASLSAAKSHSRAFKRKPTELKRQASDSESSTDSSDYDSDSSEEEEMPVPETRPEDPDAAVRYDVVKATWHPSSSSPSSDNIKKSMREVWDVLDTIHKRWRADSKAVTEAEEQKKIGELPVLKSRVTSQRDLLKSALEAALEFSHPDVLYQLGLIKPFLYLCYQFLANRFKSKDYDGPLSAVIYEVLSRCGTLTSELLEETRLVKALASMKKHANDKHKAFIQQIIDGAAANSKKAKASPPPKTEPTENKGVKRPATEAAGRSTNENPLVKKPKTPEAPVSAVKKDPTSTSTSKPTTAGSNQTVQKRPGEKAAPAPAPVKTRITQITNKPSGIFASINAAAKKVAPTPAATKAAASAKSAAPGAKDKKPAAATSKPAFSFAQTMASLSKPKEPEAAPVKSEKPIPTETEEEKTKRLRKESRRHLRVTWRPETSLVEVKYFDHEADDEEMDDKEDHLVRDAGDIGGEGHMFKQHKELDLDDDDEELDMERPWPPPSQVDFSVVPYEERQRNYIPYGGGEKVPECPERDANVQRENNTLMVYYSSPADVPPSPQEPSEEDNVSTGTMVNFGTPPDKVLMRCPQPPMPAAVPDFSQLENIIKSLSATSQPPAAPPVAPVENVYTPPPSTSAPFDPAGLQSILASISNGQAPPQPPPMSFPQPPAQQPGMPLDIAALIANMQAATGGALPPPPPLPTGFPPFPFAFPPQPQQHDSAPAWPPQMQDPAASYQSQMQPQQYNQQQQTNGGTKRQREDQNGGSNGNNERNQGKRPKNRGDHKPHKVLQCKFFAKGQCNKGENYPAIMAPARKRTTNIARRRRTDDEDENQSVATLADDSQSDASLLSDVDEDADADNSDLSEVDSAPSLTQGKSKRKANGARDAKSRQDASHRQPSPPIARSDVAFSTMKETEIMMNGLKIGEHGNEAEVVDFEAGVAAADAAPAVGAPQSRTETLAERRRREHEEYKKKRDSDPAFIPNRGAFFMHDSRHAPGQNGFRHAGRGRGRGAPVTGPFAPANMRPQPQEATDSPWQHDLHETVNAPGSHAQPGLPPAASNAPMFASRVPPGSSQKPPQARNFSTTVHTHNAMVRVFLPNMKGPIHFQNVPIKSHTRLPNHRPPLRRDKPVRISLPPAPPRYIFPTTERSFIFIPRALRPNQQGFGRGRGRFGSFGGGLSSRRTSAYGGSVYSPSVAMSRRSSIAREMGRDNLVSPAGSIMSRNGGFVDPSRPVVRLPPGGPRMHNGPSMISPTNGAVQPPYPLPQKPTFRENWQGQLPMHQPRPQKTVSVAGIESPASMSFNPPQQQEQQPFHQQVPAHINGAAPAVEQPYYQHGRHPSYPSQVSTGTPNIPERAIHAPAFQPYAQPGFQPQAFVPQGYYYPPQNGAQPQYIPPAGMVPMFVPGAQQPGYVMPVSAPPVAAPPAPAGPPNMVAYESNGMTYYVDSNQLQYTAPPVENYAQPSYAVPGMGGMMTPGPDGAYYYPQQMQAPTFYPQQ</sequence>
<feature type="compositionally biased region" description="Acidic residues" evidence="13">
    <location>
        <begin position="299"/>
        <end position="312"/>
    </location>
</feature>
<keyword evidence="16" id="KW-1185">Reference proteome</keyword>
<dbReference type="Pfam" id="PF09405">
    <property type="entry name" value="Btz"/>
    <property type="match status" value="1"/>
</dbReference>
<feature type="compositionally biased region" description="Basic and acidic residues" evidence="13">
    <location>
        <begin position="1137"/>
        <end position="1149"/>
    </location>
</feature>
<feature type="region of interest" description="Disordered" evidence="13">
    <location>
        <begin position="867"/>
        <end position="930"/>
    </location>
</feature>
<feature type="compositionally biased region" description="Polar residues" evidence="13">
    <location>
        <begin position="1"/>
        <end position="23"/>
    </location>
</feature>
<dbReference type="InterPro" id="IPR018545">
    <property type="entry name" value="Btz_dom"/>
</dbReference>
<dbReference type="GO" id="GO:0005737">
    <property type="term" value="C:cytoplasm"/>
    <property type="evidence" value="ECO:0007669"/>
    <property type="project" value="UniProtKB-SubCell"/>
</dbReference>
<keyword evidence="6" id="KW-0507">mRNA processing</keyword>
<feature type="compositionally biased region" description="Pro residues" evidence="13">
    <location>
        <begin position="949"/>
        <end position="970"/>
    </location>
</feature>
<name>A0A8H7EIB1_9PLEO</name>
<organism evidence="15 16">
    <name type="scientific">Alternaria burnsii</name>
    <dbReference type="NCBI Taxonomy" id="1187904"/>
    <lineage>
        <taxon>Eukaryota</taxon>
        <taxon>Fungi</taxon>
        <taxon>Dikarya</taxon>
        <taxon>Ascomycota</taxon>
        <taxon>Pezizomycotina</taxon>
        <taxon>Dothideomycetes</taxon>
        <taxon>Pleosporomycetidae</taxon>
        <taxon>Pleosporales</taxon>
        <taxon>Pleosporineae</taxon>
        <taxon>Pleosporaceae</taxon>
        <taxon>Alternaria</taxon>
        <taxon>Alternaria sect. Alternaria</taxon>
    </lineage>
</organism>
<evidence type="ECO:0000256" key="3">
    <source>
        <dbReference type="ARBA" id="ARBA00009548"/>
    </source>
</evidence>
<evidence type="ECO:0000313" key="15">
    <source>
        <dbReference type="EMBL" id="KAF7679846.1"/>
    </source>
</evidence>
<keyword evidence="9" id="KW-0694">RNA-binding</keyword>
<evidence type="ECO:0000256" key="9">
    <source>
        <dbReference type="ARBA" id="ARBA00022884"/>
    </source>
</evidence>
<evidence type="ECO:0000256" key="1">
    <source>
        <dbReference type="ARBA" id="ARBA00004123"/>
    </source>
</evidence>
<feature type="compositionally biased region" description="Polar residues" evidence="13">
    <location>
        <begin position="53"/>
        <end position="76"/>
    </location>
</feature>
<gene>
    <name evidence="15" type="ORF">GT037_001497</name>
</gene>
<feature type="region of interest" description="Disordered" evidence="13">
    <location>
        <begin position="265"/>
        <end position="323"/>
    </location>
</feature>
<feature type="compositionally biased region" description="Basic and acidic residues" evidence="13">
    <location>
        <begin position="281"/>
        <end position="290"/>
    </location>
</feature>
<feature type="compositionally biased region" description="Polar residues" evidence="13">
    <location>
        <begin position="1594"/>
        <end position="1603"/>
    </location>
</feature>
<feature type="compositionally biased region" description="Polar residues" evidence="13">
    <location>
        <begin position="1325"/>
        <end position="1335"/>
    </location>
</feature>
<evidence type="ECO:0000259" key="14">
    <source>
        <dbReference type="SMART" id="SM01044"/>
    </source>
</evidence>
<feature type="compositionally biased region" description="Basic residues" evidence="13">
    <location>
        <begin position="1367"/>
        <end position="1377"/>
    </location>
</feature>
<dbReference type="GO" id="GO:0035145">
    <property type="term" value="C:exon-exon junction complex"/>
    <property type="evidence" value="ECO:0007669"/>
    <property type="project" value="InterPro"/>
</dbReference>
<feature type="compositionally biased region" description="Basic and acidic residues" evidence="13">
    <location>
        <begin position="1212"/>
        <end position="1231"/>
    </location>
</feature>
<feature type="region of interest" description="Disordered" evidence="13">
    <location>
        <begin position="745"/>
        <end position="767"/>
    </location>
</feature>
<dbReference type="GO" id="GO:0008380">
    <property type="term" value="P:RNA splicing"/>
    <property type="evidence" value="ECO:0007669"/>
    <property type="project" value="UniProtKB-KW"/>
</dbReference>
<dbReference type="Proteomes" id="UP000596902">
    <property type="component" value="Unassembled WGS sequence"/>
</dbReference>
<dbReference type="RefSeq" id="XP_038789836.1">
    <property type="nucleotide sequence ID" value="XM_038926544.1"/>
</dbReference>
<dbReference type="EMBL" id="JAAABM010000002">
    <property type="protein sequence ID" value="KAF7679846.1"/>
    <property type="molecule type" value="Genomic_DNA"/>
</dbReference>
<evidence type="ECO:0000256" key="10">
    <source>
        <dbReference type="ARBA" id="ARBA00023161"/>
    </source>
</evidence>
<dbReference type="GO" id="GO:0006397">
    <property type="term" value="P:mRNA processing"/>
    <property type="evidence" value="ECO:0007669"/>
    <property type="project" value="UniProtKB-KW"/>
</dbReference>
<evidence type="ECO:0000256" key="11">
    <source>
        <dbReference type="ARBA" id="ARBA00023187"/>
    </source>
</evidence>
<dbReference type="GeneID" id="62199722"/>
<feature type="compositionally biased region" description="Low complexity" evidence="13">
    <location>
        <begin position="986"/>
        <end position="1009"/>
    </location>
</feature>
<feature type="region of interest" description="Disordered" evidence="13">
    <location>
        <begin position="1256"/>
        <end position="1335"/>
    </location>
</feature>
<feature type="region of interest" description="Disordered" evidence="13">
    <location>
        <begin position="1199"/>
        <end position="1235"/>
    </location>
</feature>
<protein>
    <recommendedName>
        <fullName evidence="14">Btz domain-containing protein</fullName>
    </recommendedName>
</protein>
<feature type="region of interest" description="Disordered" evidence="13">
    <location>
        <begin position="805"/>
        <end position="825"/>
    </location>
</feature>
<feature type="compositionally biased region" description="Basic and acidic residues" evidence="13">
    <location>
        <begin position="653"/>
        <end position="668"/>
    </location>
</feature>
<keyword evidence="8" id="KW-0810">Translation regulation</keyword>
<keyword evidence="12" id="KW-0539">Nucleus</keyword>
<dbReference type="GO" id="GO:0051028">
    <property type="term" value="P:mRNA transport"/>
    <property type="evidence" value="ECO:0007669"/>
    <property type="project" value="UniProtKB-KW"/>
</dbReference>
<dbReference type="SMART" id="SM01044">
    <property type="entry name" value="Btz"/>
    <property type="match status" value="1"/>
</dbReference>
<feature type="compositionally biased region" description="Polar residues" evidence="13">
    <location>
        <begin position="119"/>
        <end position="146"/>
    </location>
</feature>